<keyword evidence="8" id="KW-1185">Reference proteome</keyword>
<comment type="subunit">
    <text evidence="3">Interacts with incompletely assembled mitochondrial NADH:ubiquinone oxidoreductase complex (complex I).</text>
</comment>
<proteinExistence type="inferred from homology"/>
<dbReference type="PANTHER" id="PTHR13382">
    <property type="entry name" value="MITOCHONDRIAL ATP SYNTHASE COUPLING FACTOR B"/>
    <property type="match status" value="1"/>
</dbReference>
<gene>
    <name evidence="7" type="primary">DMAC2</name>
</gene>
<comment type="similarity">
    <text evidence="1">Belongs to the ATP synthase subunit s family.</text>
</comment>
<dbReference type="AlphaFoldDB" id="A0A670INS7"/>
<dbReference type="GeneTree" id="ENSGT00940000160500"/>
<dbReference type="Gene3D" id="3.80.10.10">
    <property type="entry name" value="Ribonuclease Inhibitor"/>
    <property type="match status" value="1"/>
</dbReference>
<dbReference type="InterPro" id="IPR050648">
    <property type="entry name" value="F-box_LRR-repeat"/>
</dbReference>
<evidence type="ECO:0000256" key="2">
    <source>
        <dbReference type="ARBA" id="ARBA00057777"/>
    </source>
</evidence>
<dbReference type="PANTHER" id="PTHR13382:SF46">
    <property type="entry name" value="LEUCINE-RICH REPEAT-CONTAINING PROTEIN"/>
    <property type="match status" value="1"/>
</dbReference>
<feature type="region of interest" description="Disordered" evidence="6">
    <location>
        <begin position="298"/>
        <end position="326"/>
    </location>
</feature>
<accession>A0A670INS7</accession>
<reference evidence="7 8" key="1">
    <citation type="journal article" date="2019" name="Proc. Natl. Acad. Sci. U.S.A.">
        <title>Regulatory changes in pterin and carotenoid genes underlie balanced color polymorphisms in the wall lizard.</title>
        <authorList>
            <person name="Andrade P."/>
            <person name="Pinho C."/>
            <person name="Perez I de Lanuza G."/>
            <person name="Afonso S."/>
            <person name="Brejcha J."/>
            <person name="Rubin C.J."/>
            <person name="Wallerman O."/>
            <person name="Pereira P."/>
            <person name="Sabatino S.J."/>
            <person name="Bellati A."/>
            <person name="Pellitteri-Rosa D."/>
            <person name="Bosakova Z."/>
            <person name="Bunikis I."/>
            <person name="Carretero M.A."/>
            <person name="Feiner N."/>
            <person name="Marsik P."/>
            <person name="Pauperio F."/>
            <person name="Salvi D."/>
            <person name="Soler L."/>
            <person name="While G.M."/>
            <person name="Uller T."/>
            <person name="Font E."/>
            <person name="Andersson L."/>
            <person name="Carneiro M."/>
        </authorList>
    </citation>
    <scope>NUCLEOTIDE SEQUENCE</scope>
</reference>
<dbReference type="InterPro" id="IPR006553">
    <property type="entry name" value="Leu-rich_rpt_Cys-con_subtyp"/>
</dbReference>
<evidence type="ECO:0000256" key="1">
    <source>
        <dbReference type="ARBA" id="ARBA00006901"/>
    </source>
</evidence>
<evidence type="ECO:0000313" key="7">
    <source>
        <dbReference type="Ensembl" id="ENSPMRP00000013184.1"/>
    </source>
</evidence>
<organism evidence="7 8">
    <name type="scientific">Podarcis muralis</name>
    <name type="common">Wall lizard</name>
    <name type="synonym">Lacerta muralis</name>
    <dbReference type="NCBI Taxonomy" id="64176"/>
    <lineage>
        <taxon>Eukaryota</taxon>
        <taxon>Metazoa</taxon>
        <taxon>Chordata</taxon>
        <taxon>Craniata</taxon>
        <taxon>Vertebrata</taxon>
        <taxon>Euteleostomi</taxon>
        <taxon>Lepidosauria</taxon>
        <taxon>Squamata</taxon>
        <taxon>Bifurcata</taxon>
        <taxon>Unidentata</taxon>
        <taxon>Episquamata</taxon>
        <taxon>Laterata</taxon>
        <taxon>Lacertibaenia</taxon>
        <taxon>Lacertidae</taxon>
        <taxon>Podarcis</taxon>
    </lineage>
</organism>
<dbReference type="OMA" id="HLARCPY"/>
<evidence type="ECO:0000256" key="6">
    <source>
        <dbReference type="SAM" id="MobiDB-lite"/>
    </source>
</evidence>
<evidence type="ECO:0000313" key="8">
    <source>
        <dbReference type="Proteomes" id="UP000472272"/>
    </source>
</evidence>
<dbReference type="SUPFAM" id="SSF52047">
    <property type="entry name" value="RNI-like"/>
    <property type="match status" value="1"/>
</dbReference>
<dbReference type="SMART" id="SM00367">
    <property type="entry name" value="LRR_CC"/>
    <property type="match status" value="2"/>
</dbReference>
<protein>
    <recommendedName>
        <fullName evidence="4">Distal membrane-arm assembly complex protein 2</fullName>
    </recommendedName>
    <alternativeName>
        <fullName evidence="5">ATP synthase subunit s-like protein</fullName>
    </alternativeName>
</protein>
<dbReference type="Proteomes" id="UP000472272">
    <property type="component" value="Chromosome 8"/>
</dbReference>
<evidence type="ECO:0000256" key="3">
    <source>
        <dbReference type="ARBA" id="ARBA00062608"/>
    </source>
</evidence>
<name>A0A670INS7_PODMU</name>
<dbReference type="InterPro" id="IPR032675">
    <property type="entry name" value="LRR_dom_sf"/>
</dbReference>
<evidence type="ECO:0000256" key="5">
    <source>
        <dbReference type="ARBA" id="ARBA00076566"/>
    </source>
</evidence>
<dbReference type="GO" id="GO:0005737">
    <property type="term" value="C:cytoplasm"/>
    <property type="evidence" value="ECO:0007669"/>
    <property type="project" value="TreeGrafter"/>
</dbReference>
<evidence type="ECO:0000256" key="4">
    <source>
        <dbReference type="ARBA" id="ARBA00072316"/>
    </source>
</evidence>
<reference evidence="7" key="3">
    <citation type="submission" date="2025-09" db="UniProtKB">
        <authorList>
            <consortium name="Ensembl"/>
        </authorList>
    </citation>
    <scope>IDENTIFICATION</scope>
</reference>
<comment type="function">
    <text evidence="2">Required for the assembly of the mitochondrial NADH:ubiquinone oxidoreductase complex (complex I). Involved in the assembly of the distal region of complex I.</text>
</comment>
<dbReference type="Ensembl" id="ENSPMRT00000014072.1">
    <property type="protein sequence ID" value="ENSPMRP00000013184.1"/>
    <property type="gene ID" value="ENSPMRG00000008823.1"/>
</dbReference>
<reference evidence="7" key="2">
    <citation type="submission" date="2025-08" db="UniProtKB">
        <authorList>
            <consortium name="Ensembl"/>
        </authorList>
    </citation>
    <scope>IDENTIFICATION</scope>
</reference>
<dbReference type="FunFam" id="3.80.10.10:FF:000168">
    <property type="entry name" value="Distal membrane arm assembly complex 2"/>
    <property type="match status" value="1"/>
</dbReference>
<sequence>MTFPYSLKCPYRMSHDLSKMAAPMLVSDLVEMHGFFPILSWPCLQRSWKDRGWGVGSEEVFTITWPFQHSRGFVSLCYTSLRYRSKSTFPTPGPVKSKFLQYLCDRFYDIETIVDFGKRLRLWNAQRKNRYNIQAKNYFGENIAAAVFVLALKGSIRLRGKTEWEDQKGGLVFLQDKDTCLEGANLSGSIINYDGLDNLVNQRNLKQLDLSRCPYIDDWSLSRLHNFADTLQELSLAGCPQVTERGLACLHQLENLRFLDVSDLPSVRHKELVRILLEEMLPQCHIVGMNYPEGVGLPLDSDKQGGEIEEEHQGGAGSQEKREVSI</sequence>